<dbReference type="Proteomes" id="UP001597286">
    <property type="component" value="Unassembled WGS sequence"/>
</dbReference>
<proteinExistence type="predicted"/>
<dbReference type="InterPro" id="IPR027417">
    <property type="entry name" value="P-loop_NTPase"/>
</dbReference>
<accession>A0ABW4P3X5</accession>
<keyword evidence="2" id="KW-1185">Reference proteome</keyword>
<dbReference type="RefSeq" id="WP_378485676.1">
    <property type="nucleotide sequence ID" value="NZ_JBHUFB010000010.1"/>
</dbReference>
<evidence type="ECO:0008006" key="3">
    <source>
        <dbReference type="Google" id="ProtNLM"/>
    </source>
</evidence>
<dbReference type="EMBL" id="JBHUFB010000010">
    <property type="protein sequence ID" value="MFD1813188.1"/>
    <property type="molecule type" value="Genomic_DNA"/>
</dbReference>
<evidence type="ECO:0000313" key="2">
    <source>
        <dbReference type="Proteomes" id="UP001597286"/>
    </source>
</evidence>
<evidence type="ECO:0000313" key="1">
    <source>
        <dbReference type="EMBL" id="MFD1813188.1"/>
    </source>
</evidence>
<comment type="caution">
    <text evidence="1">The sequence shown here is derived from an EMBL/GenBank/DDBJ whole genome shotgun (WGS) entry which is preliminary data.</text>
</comment>
<gene>
    <name evidence="1" type="ORF">ACFSJG_13265</name>
</gene>
<dbReference type="Gene3D" id="3.40.50.300">
    <property type="entry name" value="P-loop containing nucleotide triphosphate hydrolases"/>
    <property type="match status" value="1"/>
</dbReference>
<dbReference type="SUPFAM" id="SSF52540">
    <property type="entry name" value="P-loop containing nucleoside triphosphate hydrolases"/>
    <property type="match status" value="1"/>
</dbReference>
<reference evidence="2" key="1">
    <citation type="journal article" date="2019" name="Int. J. Syst. Evol. Microbiol.">
        <title>The Global Catalogue of Microorganisms (GCM) 10K type strain sequencing project: providing services to taxonomists for standard genome sequencing and annotation.</title>
        <authorList>
            <consortium name="The Broad Institute Genomics Platform"/>
            <consortium name="The Broad Institute Genome Sequencing Center for Infectious Disease"/>
            <person name="Wu L."/>
            <person name="Ma J."/>
        </authorList>
    </citation>
    <scope>NUCLEOTIDE SEQUENCE [LARGE SCALE GENOMIC DNA]</scope>
    <source>
        <strain evidence="2">DT72</strain>
    </source>
</reference>
<protein>
    <recommendedName>
        <fullName evidence="3">Adenylylsulfate kinase</fullName>
    </recommendedName>
</protein>
<organism evidence="1 2">
    <name type="scientific">Rhodococcus gannanensis</name>
    <dbReference type="NCBI Taxonomy" id="1960308"/>
    <lineage>
        <taxon>Bacteria</taxon>
        <taxon>Bacillati</taxon>
        <taxon>Actinomycetota</taxon>
        <taxon>Actinomycetes</taxon>
        <taxon>Mycobacteriales</taxon>
        <taxon>Nocardiaceae</taxon>
        <taxon>Rhodococcus</taxon>
    </lineage>
</organism>
<sequence length="187" mass="20016">MFALLLTGPPGAGKSSVLTELHDGLGDAGIANALIELDELERSYPPLDTARVFRHAALLAGSYREAGHTLLLVTATIEDDAYGEALSAAIDADRHVTVRLDAEPDTVRRRVLDREPETWSGRQELADHAHELATTMRGLTCVDLVLSTEGTNPVDVAGRLDVALREHPAAPLIGVDRIAGSAVRLTR</sequence>
<name>A0ABW4P3X5_9NOCA</name>